<dbReference type="Pfam" id="PF00078">
    <property type="entry name" value="RVT_1"/>
    <property type="match status" value="1"/>
</dbReference>
<name>A0A803NST3_CANSA</name>
<feature type="domain" description="Reverse transcriptase" evidence="1">
    <location>
        <begin position="487"/>
        <end position="769"/>
    </location>
</feature>
<dbReference type="GO" id="GO:0004523">
    <property type="term" value="F:RNA-DNA hybrid ribonuclease activity"/>
    <property type="evidence" value="ECO:0007669"/>
    <property type="project" value="InterPro"/>
</dbReference>
<organism evidence="2 3">
    <name type="scientific">Cannabis sativa</name>
    <name type="common">Hemp</name>
    <name type="synonym">Marijuana</name>
    <dbReference type="NCBI Taxonomy" id="3483"/>
    <lineage>
        <taxon>Eukaryota</taxon>
        <taxon>Viridiplantae</taxon>
        <taxon>Streptophyta</taxon>
        <taxon>Embryophyta</taxon>
        <taxon>Tracheophyta</taxon>
        <taxon>Spermatophyta</taxon>
        <taxon>Magnoliopsida</taxon>
        <taxon>eudicotyledons</taxon>
        <taxon>Gunneridae</taxon>
        <taxon>Pentapetalae</taxon>
        <taxon>rosids</taxon>
        <taxon>fabids</taxon>
        <taxon>Rosales</taxon>
        <taxon>Cannabaceae</taxon>
        <taxon>Cannabis</taxon>
    </lineage>
</organism>
<dbReference type="Proteomes" id="UP000596661">
    <property type="component" value="Chromosome 2"/>
</dbReference>
<dbReference type="Gene3D" id="3.60.10.10">
    <property type="entry name" value="Endonuclease/exonuclease/phosphatase"/>
    <property type="match status" value="1"/>
</dbReference>
<dbReference type="InterPro" id="IPR036397">
    <property type="entry name" value="RNaseH_sf"/>
</dbReference>
<dbReference type="InterPro" id="IPR000477">
    <property type="entry name" value="RT_dom"/>
</dbReference>
<dbReference type="InterPro" id="IPR026960">
    <property type="entry name" value="RVT-Znf"/>
</dbReference>
<reference evidence="2" key="1">
    <citation type="submission" date="2018-11" db="EMBL/GenBank/DDBJ databases">
        <authorList>
            <person name="Grassa J C."/>
        </authorList>
    </citation>
    <scope>NUCLEOTIDE SEQUENCE [LARGE SCALE GENOMIC DNA]</scope>
</reference>
<dbReference type="Gene3D" id="3.30.420.10">
    <property type="entry name" value="Ribonuclease H-like superfamily/Ribonuclease H"/>
    <property type="match status" value="1"/>
</dbReference>
<dbReference type="InterPro" id="IPR044730">
    <property type="entry name" value="RNase_H-like_dom_plant"/>
</dbReference>
<accession>A0A803NST3</accession>
<dbReference type="InterPro" id="IPR036691">
    <property type="entry name" value="Endo/exonu/phosph_ase_sf"/>
</dbReference>
<reference evidence="2" key="2">
    <citation type="submission" date="2021-03" db="UniProtKB">
        <authorList>
            <consortium name="EnsemblPlants"/>
        </authorList>
    </citation>
    <scope>IDENTIFICATION</scope>
</reference>
<dbReference type="Pfam" id="PF13966">
    <property type="entry name" value="zf-RVT"/>
    <property type="match status" value="1"/>
</dbReference>
<evidence type="ECO:0000259" key="1">
    <source>
        <dbReference type="PROSITE" id="PS50878"/>
    </source>
</evidence>
<dbReference type="InterPro" id="IPR005135">
    <property type="entry name" value="Endo/exonuclease/phosphatase"/>
</dbReference>
<dbReference type="CDD" id="cd06222">
    <property type="entry name" value="RNase_H_like"/>
    <property type="match status" value="1"/>
</dbReference>
<dbReference type="SUPFAM" id="SSF56672">
    <property type="entry name" value="DNA/RNA polymerases"/>
    <property type="match status" value="1"/>
</dbReference>
<dbReference type="EnsemblPlants" id="evm.model.02.1237">
    <property type="protein sequence ID" value="cds.evm.model.02.1237"/>
    <property type="gene ID" value="evm.TU.02.1237"/>
</dbReference>
<sequence>MKLVSWNARGIGSDRAFRNLSRLVYLCNPTLLFIMESRMAKNAVDNLKHKLHFDSGLEMPRLGRSGGLLLFWTNDVIVTLLSQSISHFDCYVSCSITNVSFHLTCFYGSPVDSLKSHTWNILNRIGRGNPRDPWLIIGDFNAFLFSYDKQGGNPDRGPSSDFRHFLDSFNLSPLDPSGPLLTWNNNVASPKNIQERLDWGIVNNHWVDTFPDATLAHLGFFGSDHRALELNTSNPPGTCLNNKNKRFHFENVWLKDPNWNQVLDRSWTSHPNQHDPILKLVSTQASCAEMLNNWNHKKDFNFKKHITRLERDLEFARSASVWDDNTIRKIKELQSRLDSLLYKEETYWKQRARTQWLAQGDKNTKFFHRHASHRKKINKINKLHLANGGIVSDDEGITSEMESHFNQLFSSTNPSEEDFHQALQGITISLSEMDKSFLAEEFSLDEIEKAFFQLPSDKAPGPDGFNSNFYKSNWTSVRHDVLKAATSFLNGNGDITPLNATLITLIPKVKRPSSLSDFRPISLCNVIYKVISKTLANRLKSVLNSLISPNQSAFLPGRLISDNIIIAQEVAHSIKLKTRGKKGWMAVKLDLAKAFDRVEWPFIEAILSKFQFPPRFTNLVLSCISTATFQFNLNGNIAGRVFPSRGIRQGDPLSPYLFLLCAEGFSSLLRQKERDKSFPGFKVARRAPAISHLLFADDSFLFCPASIRSCNVIKEVLDLYERATGQKVNFQKSSLYFSPNVELRDQTLISDFMRIPVRPSFEKYLGLPQHIGRTKKQLFHYLHDKVWGHLHNWRNKIFSKGGKEILLKSVIQAIPTYSMACFRIPVATCRSLESTMANFWWGTNENNRPKTHWQSWNKLCRSKKDGGLGFRSLVHFNQAMLAKQAWRILKQPNSTVSRILSARYYPQSSFLSSSTGHSPSFVWRSICWGKELLQKGLISKIGNGQNTCTTTDYWIPGCRQITTLLPVPDRVAYFITPSLSWDTAEIHRCFPPHVAHNILSIPLPLTPTQDDLVWEHTTSGIFSVKSGYHLSFSSASSLDIPSSSSPSPWWKNLWHLPIPPKVKHFAFRATNLTLPTAKNLAIRKIIQSPGCNRCGNHEESVSHALFYCQNVRRVWKGTQFQSYIFSCSSEILFHDLAYQIYTSFSKNDVALFLCISWFVWFNRNKALKGQPHTNRMQLSPLKAFSETQLDALASSLSVGQLRPLASPRIPQSPKTLKLNVDAAVPKYGGKVGFGGVIRNSEGLVVAALAQPYQGGGSVATLEAKALLSLLRWCIDEHFLVQEVESDCKAVIDAICHHKDDISVFGDLIRQIKETLSLLPDVHIFHTNRTANSLADKLAHWASGSDEVAVWIGDDPCNLVDFLSP</sequence>
<evidence type="ECO:0000313" key="3">
    <source>
        <dbReference type="Proteomes" id="UP000596661"/>
    </source>
</evidence>
<dbReference type="PROSITE" id="PS50878">
    <property type="entry name" value="RT_POL"/>
    <property type="match status" value="1"/>
</dbReference>
<dbReference type="InterPro" id="IPR043502">
    <property type="entry name" value="DNA/RNA_pol_sf"/>
</dbReference>
<dbReference type="GO" id="GO:0003676">
    <property type="term" value="F:nucleic acid binding"/>
    <property type="evidence" value="ECO:0007669"/>
    <property type="project" value="InterPro"/>
</dbReference>
<dbReference type="CDD" id="cd01650">
    <property type="entry name" value="RT_nLTR_like"/>
    <property type="match status" value="1"/>
</dbReference>
<dbReference type="InterPro" id="IPR002156">
    <property type="entry name" value="RNaseH_domain"/>
</dbReference>
<evidence type="ECO:0000313" key="2">
    <source>
        <dbReference type="EnsemblPlants" id="cds.evm.model.02.1237"/>
    </source>
</evidence>
<proteinExistence type="predicted"/>
<dbReference type="SUPFAM" id="SSF53098">
    <property type="entry name" value="Ribonuclease H-like"/>
    <property type="match status" value="1"/>
</dbReference>
<dbReference type="EMBL" id="UZAU01000168">
    <property type="status" value="NOT_ANNOTATED_CDS"/>
    <property type="molecule type" value="Genomic_DNA"/>
</dbReference>
<keyword evidence="3" id="KW-1185">Reference proteome</keyword>
<dbReference type="Pfam" id="PF13456">
    <property type="entry name" value="RVT_3"/>
    <property type="match status" value="1"/>
</dbReference>
<dbReference type="PANTHER" id="PTHR33116:SF86">
    <property type="entry name" value="REVERSE TRANSCRIPTASE DOMAIN-CONTAINING PROTEIN"/>
    <property type="match status" value="1"/>
</dbReference>
<dbReference type="PANTHER" id="PTHR33116">
    <property type="entry name" value="REVERSE TRANSCRIPTASE ZINC-BINDING DOMAIN-CONTAINING PROTEIN-RELATED-RELATED"/>
    <property type="match status" value="1"/>
</dbReference>
<protein>
    <recommendedName>
        <fullName evidence="1">Reverse transcriptase domain-containing protein</fullName>
    </recommendedName>
</protein>
<dbReference type="Pfam" id="PF03372">
    <property type="entry name" value="Exo_endo_phos"/>
    <property type="match status" value="1"/>
</dbReference>
<dbReference type="SUPFAM" id="SSF56219">
    <property type="entry name" value="DNase I-like"/>
    <property type="match status" value="1"/>
</dbReference>
<dbReference type="InterPro" id="IPR012337">
    <property type="entry name" value="RNaseH-like_sf"/>
</dbReference>
<dbReference type="Gramene" id="evm.model.02.1237">
    <property type="protein sequence ID" value="cds.evm.model.02.1237"/>
    <property type="gene ID" value="evm.TU.02.1237"/>
</dbReference>